<name>A0A7J9L5Q4_GOSSC</name>
<evidence type="ECO:0000313" key="2">
    <source>
        <dbReference type="Proteomes" id="UP000593576"/>
    </source>
</evidence>
<keyword evidence="2" id="KW-1185">Reference proteome</keyword>
<dbReference type="AlphaFoldDB" id="A0A7J9L5Q4"/>
<sequence length="82" mass="9591">MRSSSLYSYREIYSPELNSLLNRELVMENRFLDKVEDNVAVGYSPRRHNKRRARVDLVPIAEEYITLLCCPRIQADKACSRA</sequence>
<accession>A0A7J9L5Q4</accession>
<dbReference type="Proteomes" id="UP000593576">
    <property type="component" value="Unassembled WGS sequence"/>
</dbReference>
<feature type="non-terminal residue" evidence="1">
    <location>
        <position position="1"/>
    </location>
</feature>
<gene>
    <name evidence="1" type="ORF">Goshw_026263</name>
</gene>
<organism evidence="1 2">
    <name type="scientific">Gossypium schwendimanii</name>
    <name type="common">Cotton</name>
    <dbReference type="NCBI Taxonomy" id="34291"/>
    <lineage>
        <taxon>Eukaryota</taxon>
        <taxon>Viridiplantae</taxon>
        <taxon>Streptophyta</taxon>
        <taxon>Embryophyta</taxon>
        <taxon>Tracheophyta</taxon>
        <taxon>Spermatophyta</taxon>
        <taxon>Magnoliopsida</taxon>
        <taxon>eudicotyledons</taxon>
        <taxon>Gunneridae</taxon>
        <taxon>Pentapetalae</taxon>
        <taxon>rosids</taxon>
        <taxon>malvids</taxon>
        <taxon>Malvales</taxon>
        <taxon>Malvaceae</taxon>
        <taxon>Malvoideae</taxon>
        <taxon>Gossypium</taxon>
    </lineage>
</organism>
<dbReference type="EMBL" id="JABFAF010000004">
    <property type="protein sequence ID" value="MBA0854122.1"/>
    <property type="molecule type" value="Genomic_DNA"/>
</dbReference>
<proteinExistence type="predicted"/>
<protein>
    <submittedName>
        <fullName evidence="1">Uncharacterized protein</fullName>
    </submittedName>
</protein>
<reference evidence="1 2" key="1">
    <citation type="journal article" date="2019" name="Genome Biol. Evol.">
        <title>Insights into the evolution of the New World diploid cottons (Gossypium, subgenus Houzingenia) based on genome sequencing.</title>
        <authorList>
            <person name="Grover C.E."/>
            <person name="Arick M.A. 2nd"/>
            <person name="Thrash A."/>
            <person name="Conover J.L."/>
            <person name="Sanders W.S."/>
            <person name="Peterson D.G."/>
            <person name="Frelichowski J.E."/>
            <person name="Scheffler J.A."/>
            <person name="Scheffler B.E."/>
            <person name="Wendel J.F."/>
        </authorList>
    </citation>
    <scope>NUCLEOTIDE SEQUENCE [LARGE SCALE GENOMIC DNA]</scope>
    <source>
        <strain evidence="1">1</strain>
        <tissue evidence="1">Leaf</tissue>
    </source>
</reference>
<evidence type="ECO:0000313" key="1">
    <source>
        <dbReference type="EMBL" id="MBA0854122.1"/>
    </source>
</evidence>
<comment type="caution">
    <text evidence="1">The sequence shown here is derived from an EMBL/GenBank/DDBJ whole genome shotgun (WGS) entry which is preliminary data.</text>
</comment>